<keyword evidence="2" id="KW-1185">Reference proteome</keyword>
<dbReference type="Proteomes" id="UP001596105">
    <property type="component" value="Unassembled WGS sequence"/>
</dbReference>
<comment type="caution">
    <text evidence="1">The sequence shown here is derived from an EMBL/GenBank/DDBJ whole genome shotgun (WGS) entry which is preliminary data.</text>
</comment>
<reference evidence="2" key="1">
    <citation type="journal article" date="2019" name="Int. J. Syst. Evol. Microbiol.">
        <title>The Global Catalogue of Microorganisms (GCM) 10K type strain sequencing project: providing services to taxonomists for standard genome sequencing and annotation.</title>
        <authorList>
            <consortium name="The Broad Institute Genomics Platform"/>
            <consortium name="The Broad Institute Genome Sequencing Center for Infectious Disease"/>
            <person name="Wu L."/>
            <person name="Ma J."/>
        </authorList>
    </citation>
    <scope>NUCLEOTIDE SEQUENCE [LARGE SCALE GENOMIC DNA]</scope>
    <source>
        <strain evidence="2">CCUG 57113</strain>
    </source>
</reference>
<protein>
    <submittedName>
        <fullName evidence="1">Uncharacterized protein</fullName>
    </submittedName>
</protein>
<name>A0ABW0LT45_9BACL</name>
<gene>
    <name evidence="1" type="ORF">ACFPPD_06910</name>
</gene>
<dbReference type="EMBL" id="JBHSMH010000011">
    <property type="protein sequence ID" value="MFC5468445.1"/>
    <property type="molecule type" value="Genomic_DNA"/>
</dbReference>
<proteinExistence type="predicted"/>
<accession>A0ABW0LT45</accession>
<dbReference type="RefSeq" id="WP_209748548.1">
    <property type="nucleotide sequence ID" value="NZ_JBHSMH010000011.1"/>
</dbReference>
<organism evidence="1 2">
    <name type="scientific">Cohnella suwonensis</name>
    <dbReference type="NCBI Taxonomy" id="696072"/>
    <lineage>
        <taxon>Bacteria</taxon>
        <taxon>Bacillati</taxon>
        <taxon>Bacillota</taxon>
        <taxon>Bacilli</taxon>
        <taxon>Bacillales</taxon>
        <taxon>Paenibacillaceae</taxon>
        <taxon>Cohnella</taxon>
    </lineage>
</organism>
<evidence type="ECO:0000313" key="1">
    <source>
        <dbReference type="EMBL" id="MFC5468445.1"/>
    </source>
</evidence>
<sequence>MRRSRKQIESEAKKLIEKYGKIPFSIKEVLPDLLDDFNWDEKKAKEQAALAHARRKIASIKDAHGVRCFIAFDASSEGEQRFHLYQMVESCESPEILRRQKAELSRTLNGTQDTWIKVDARLDHLEEQAAGRGAASQ</sequence>
<evidence type="ECO:0000313" key="2">
    <source>
        <dbReference type="Proteomes" id="UP001596105"/>
    </source>
</evidence>